<feature type="signal peptide" evidence="1">
    <location>
        <begin position="1"/>
        <end position="18"/>
    </location>
</feature>
<keyword evidence="3" id="KW-1185">Reference proteome</keyword>
<accession>A0A1B0GCI0</accession>
<protein>
    <recommendedName>
        <fullName evidence="4">Adult cuticle protein 1</fullName>
    </recommendedName>
</protein>
<dbReference type="AlphaFoldDB" id="A0A1B0GCI0"/>
<dbReference type="EMBL" id="CCAG010021426">
    <property type="status" value="NOT_ANNOTATED_CDS"/>
    <property type="molecule type" value="Genomic_DNA"/>
</dbReference>
<sequence>MKFAVVVVLFALALGVQSSVVPLAGTVVVGPGAVAVHAAVHPVAPVVVGPGPVQVVAGPAVVPAVVAAPVGTYVAKTRGAVHVAPLPGHLNSAASVNLEPAPGTCNMKFAVVVVLFALAVGVQSSVFPFPYVWGGAHVPAAVTVAASPWPAAVAVGHPGPVQVVTGPAVVPVPAVVAHGPASFVAKTRGAVHVAPLPGHLNSVASVNLQPAPGTW</sequence>
<dbReference type="InterPro" id="IPR031874">
    <property type="entry name" value="Cuticle_Acp1"/>
</dbReference>
<evidence type="ECO:0008006" key="4">
    <source>
        <dbReference type="Google" id="ProtNLM"/>
    </source>
</evidence>
<evidence type="ECO:0000256" key="1">
    <source>
        <dbReference type="SAM" id="SignalP"/>
    </source>
</evidence>
<proteinExistence type="predicted"/>
<dbReference type="PANTHER" id="PTHR12336">
    <property type="entry name" value="ADULT CUTICLE PROTEIN 1-RELATED"/>
    <property type="match status" value="1"/>
</dbReference>
<dbReference type="STRING" id="37546.A0A1B0GCI0"/>
<dbReference type="EnsemblMetazoa" id="GMOY011006-RA">
    <property type="protein sequence ID" value="GMOY011006-PA"/>
    <property type="gene ID" value="GMOY011006"/>
</dbReference>
<dbReference type="EMBL" id="CCAG010021425">
    <property type="status" value="NOT_ANNOTATED_CDS"/>
    <property type="molecule type" value="Genomic_DNA"/>
</dbReference>
<dbReference type="Proteomes" id="UP000092444">
    <property type="component" value="Unassembled WGS sequence"/>
</dbReference>
<keyword evidence="1" id="KW-0732">Signal</keyword>
<feature type="chain" id="PRO_5008408130" description="Adult cuticle protein 1" evidence="1">
    <location>
        <begin position="19"/>
        <end position="215"/>
    </location>
</feature>
<reference evidence="2" key="1">
    <citation type="submission" date="2020-05" db="UniProtKB">
        <authorList>
            <consortium name="EnsemblMetazoa"/>
        </authorList>
    </citation>
    <scope>IDENTIFICATION</scope>
    <source>
        <strain evidence="2">Yale</strain>
    </source>
</reference>
<dbReference type="VEuPathDB" id="VectorBase:GMOY011006"/>
<evidence type="ECO:0000313" key="3">
    <source>
        <dbReference type="Proteomes" id="UP000092444"/>
    </source>
</evidence>
<evidence type="ECO:0000313" key="2">
    <source>
        <dbReference type="EnsemblMetazoa" id="GMOY011006-PA"/>
    </source>
</evidence>
<dbReference type="PANTHER" id="PTHR12336:SF0">
    <property type="entry name" value="ADULT CUTICLE PROTEIN 1-RELATED"/>
    <property type="match status" value="1"/>
</dbReference>
<organism evidence="2 3">
    <name type="scientific">Glossina morsitans morsitans</name>
    <name type="common">Savannah tsetse fly</name>
    <dbReference type="NCBI Taxonomy" id="37546"/>
    <lineage>
        <taxon>Eukaryota</taxon>
        <taxon>Metazoa</taxon>
        <taxon>Ecdysozoa</taxon>
        <taxon>Arthropoda</taxon>
        <taxon>Hexapoda</taxon>
        <taxon>Insecta</taxon>
        <taxon>Pterygota</taxon>
        <taxon>Neoptera</taxon>
        <taxon>Endopterygota</taxon>
        <taxon>Diptera</taxon>
        <taxon>Brachycera</taxon>
        <taxon>Muscomorpha</taxon>
        <taxon>Hippoboscoidea</taxon>
        <taxon>Glossinidae</taxon>
        <taxon>Glossina</taxon>
    </lineage>
</organism>
<name>A0A1B0GCI0_GLOMM</name>
<dbReference type="Pfam" id="PF15955">
    <property type="entry name" value="Cuticle_4"/>
    <property type="match status" value="2"/>
</dbReference>